<reference evidence="6 7" key="2">
    <citation type="journal article" date="2016" name="Int. J. Syst. Evol. Microbiol.">
        <title>Bacillus gobiensis sp. nov., isolated from a soil sample.</title>
        <authorList>
            <person name="Liu B."/>
            <person name="Liu G.H."/>
            <person name="Cetin S."/>
            <person name="Schumann P."/>
            <person name="Pan Z.Z."/>
            <person name="Chen Q.Q."/>
        </authorList>
    </citation>
    <scope>NUCLEOTIDE SEQUENCE [LARGE SCALE GENOMIC DNA]</scope>
    <source>
        <strain evidence="6 7">FJAT-4402</strain>
    </source>
</reference>
<evidence type="ECO:0000256" key="1">
    <source>
        <dbReference type="ARBA" id="ARBA00023015"/>
    </source>
</evidence>
<accession>A0A0M4FJL9</accession>
<proteinExistence type="predicted"/>
<dbReference type="PRINTS" id="PR00455">
    <property type="entry name" value="HTHTETR"/>
</dbReference>
<dbReference type="SUPFAM" id="SSF46689">
    <property type="entry name" value="Homeodomain-like"/>
    <property type="match status" value="1"/>
</dbReference>
<keyword evidence="3" id="KW-0804">Transcription</keyword>
<dbReference type="Gene3D" id="1.10.10.60">
    <property type="entry name" value="Homeodomain-like"/>
    <property type="match status" value="1"/>
</dbReference>
<dbReference type="Pfam" id="PF00440">
    <property type="entry name" value="TetR_N"/>
    <property type="match status" value="1"/>
</dbReference>
<dbReference type="Gene3D" id="1.10.357.10">
    <property type="entry name" value="Tetracycline Repressor, domain 2"/>
    <property type="match status" value="1"/>
</dbReference>
<evidence type="ECO:0000256" key="2">
    <source>
        <dbReference type="ARBA" id="ARBA00023125"/>
    </source>
</evidence>
<feature type="DNA-binding region" description="H-T-H motif" evidence="4">
    <location>
        <begin position="22"/>
        <end position="41"/>
    </location>
</feature>
<dbReference type="RefSeq" id="WP_053603465.1">
    <property type="nucleotide sequence ID" value="NZ_CP012600.1"/>
</dbReference>
<dbReference type="AlphaFoldDB" id="A0A0M4FJL9"/>
<keyword evidence="1" id="KW-0805">Transcription regulation</keyword>
<dbReference type="InterPro" id="IPR001647">
    <property type="entry name" value="HTH_TetR"/>
</dbReference>
<name>A0A0M4FJL9_9BACI</name>
<dbReference type="SUPFAM" id="SSF48498">
    <property type="entry name" value="Tetracyclin repressor-like, C-terminal domain"/>
    <property type="match status" value="1"/>
</dbReference>
<dbReference type="PROSITE" id="PS50977">
    <property type="entry name" value="HTH_TETR_2"/>
    <property type="match status" value="1"/>
</dbReference>
<organism evidence="6 7">
    <name type="scientific">Bacillus gobiensis</name>
    <dbReference type="NCBI Taxonomy" id="1441095"/>
    <lineage>
        <taxon>Bacteria</taxon>
        <taxon>Bacillati</taxon>
        <taxon>Bacillota</taxon>
        <taxon>Bacilli</taxon>
        <taxon>Bacillales</taxon>
        <taxon>Bacillaceae</taxon>
        <taxon>Bacillus</taxon>
    </lineage>
</organism>
<reference evidence="7" key="1">
    <citation type="submission" date="2015-08" db="EMBL/GenBank/DDBJ databases">
        <title>Genome sequencing project for genomic taxonomy and phylogenomics of Bacillus-like bacteria.</title>
        <authorList>
            <person name="Liu B."/>
            <person name="Wang J."/>
            <person name="Zhu Y."/>
            <person name="Liu G."/>
            <person name="Chen Q."/>
            <person name="Chen Z."/>
            <person name="Lan J."/>
            <person name="Che J."/>
            <person name="Ge C."/>
            <person name="Shi H."/>
            <person name="Pan Z."/>
            <person name="Liu X."/>
        </authorList>
    </citation>
    <scope>NUCLEOTIDE SEQUENCE [LARGE SCALE GENOMIC DNA]</scope>
    <source>
        <strain evidence="7">FJAT-4402</strain>
    </source>
</reference>
<evidence type="ECO:0000313" key="6">
    <source>
        <dbReference type="EMBL" id="ALC81704.1"/>
    </source>
</evidence>
<dbReference type="OrthoDB" id="509229at2"/>
<dbReference type="EMBL" id="CP012600">
    <property type="protein sequence ID" value="ALC81704.1"/>
    <property type="molecule type" value="Genomic_DNA"/>
</dbReference>
<dbReference type="STRING" id="1441095.AM592_08845"/>
<protein>
    <recommendedName>
        <fullName evidence="5">HTH tetR-type domain-containing protein</fullName>
    </recommendedName>
</protein>
<evidence type="ECO:0000259" key="5">
    <source>
        <dbReference type="PROSITE" id="PS50977"/>
    </source>
</evidence>
<dbReference type="PANTHER" id="PTHR47506:SF1">
    <property type="entry name" value="HTH-TYPE TRANSCRIPTIONAL REGULATOR YJDC"/>
    <property type="match status" value="1"/>
</dbReference>
<keyword evidence="7" id="KW-1185">Reference proteome</keyword>
<evidence type="ECO:0000256" key="4">
    <source>
        <dbReference type="PROSITE-ProRule" id="PRU00335"/>
    </source>
</evidence>
<evidence type="ECO:0000313" key="7">
    <source>
        <dbReference type="Proteomes" id="UP000067625"/>
    </source>
</evidence>
<dbReference type="InterPro" id="IPR036271">
    <property type="entry name" value="Tet_transcr_reg_TetR-rel_C_sf"/>
</dbReference>
<dbReference type="PANTHER" id="PTHR47506">
    <property type="entry name" value="TRANSCRIPTIONAL REGULATORY PROTEIN"/>
    <property type="match status" value="1"/>
</dbReference>
<sequence>MTEKIKEAALTCFAQNGFAGASLSAIANAVGIKKPSIYAHFNGKDELFLEVFKLALDHEIAFTKAYLENQYSLGLESCLFEYLNQHKQRYEDDMKAKFFLRMSFFPPNHLYEEVMADVYRYLDEIEALFLPLFEQAKSDDIIRKNVNNEVLVNAFMGVLDAVSIEMIYGGDKRTEKRINASWQIFWSGIT</sequence>
<dbReference type="GO" id="GO:0003677">
    <property type="term" value="F:DNA binding"/>
    <property type="evidence" value="ECO:0007669"/>
    <property type="project" value="UniProtKB-UniRule"/>
</dbReference>
<gene>
    <name evidence="6" type="ORF">AM592_08845</name>
</gene>
<dbReference type="Proteomes" id="UP000067625">
    <property type="component" value="Chromosome"/>
</dbReference>
<dbReference type="InterPro" id="IPR009057">
    <property type="entry name" value="Homeodomain-like_sf"/>
</dbReference>
<dbReference type="PATRIC" id="fig|1441095.3.peg.1940"/>
<keyword evidence="2 4" id="KW-0238">DNA-binding</keyword>
<feature type="domain" description="HTH tetR-type" evidence="5">
    <location>
        <begin position="1"/>
        <end position="59"/>
    </location>
</feature>
<evidence type="ECO:0000256" key="3">
    <source>
        <dbReference type="ARBA" id="ARBA00023163"/>
    </source>
</evidence>